<feature type="compositionally biased region" description="Low complexity" evidence="1">
    <location>
        <begin position="40"/>
        <end position="67"/>
    </location>
</feature>
<dbReference type="Proteomes" id="UP000615446">
    <property type="component" value="Unassembled WGS sequence"/>
</dbReference>
<reference evidence="3" key="2">
    <citation type="submission" date="2019-10" db="EMBL/GenBank/DDBJ databases">
        <title>Conservation and host-specific expression of non-tandemly repeated heterogenous ribosome RNA gene in arbuscular mycorrhizal fungi.</title>
        <authorList>
            <person name="Maeda T."/>
            <person name="Kobayashi Y."/>
            <person name="Nakagawa T."/>
            <person name="Ezawa T."/>
            <person name="Yamaguchi K."/>
            <person name="Bino T."/>
            <person name="Nishimoto Y."/>
            <person name="Shigenobu S."/>
            <person name="Kawaguchi M."/>
        </authorList>
    </citation>
    <scope>NUCLEOTIDE SEQUENCE</scope>
    <source>
        <strain evidence="3">HR1</strain>
    </source>
</reference>
<dbReference type="AlphaFoldDB" id="A0A2Z6QTM9"/>
<dbReference type="Proteomes" id="UP000247702">
    <property type="component" value="Unassembled WGS sequence"/>
</dbReference>
<gene>
    <name evidence="3" type="ORF">RCL2_002362500</name>
    <name evidence="2" type="ORF">RclHR1_10370013</name>
</gene>
<organism evidence="2 4">
    <name type="scientific">Rhizophagus clarus</name>
    <dbReference type="NCBI Taxonomy" id="94130"/>
    <lineage>
        <taxon>Eukaryota</taxon>
        <taxon>Fungi</taxon>
        <taxon>Fungi incertae sedis</taxon>
        <taxon>Mucoromycota</taxon>
        <taxon>Glomeromycotina</taxon>
        <taxon>Glomeromycetes</taxon>
        <taxon>Glomerales</taxon>
        <taxon>Glomeraceae</taxon>
        <taxon>Rhizophagus</taxon>
    </lineage>
</organism>
<sequence>MIEPQFRQARSGSVKESSRVNSSSHSSNTRILDIADLFETSPPVSRPVTPSVKTSTSSRPTTPTLPSFSQSVNIINITINNC</sequence>
<protein>
    <submittedName>
        <fullName evidence="2">Uncharacterized protein</fullName>
    </submittedName>
</protein>
<accession>A0A2Z6QTM9</accession>
<evidence type="ECO:0000313" key="2">
    <source>
        <dbReference type="EMBL" id="GBB83676.1"/>
    </source>
</evidence>
<name>A0A2Z6QTM9_9GLOM</name>
<feature type="compositionally biased region" description="Low complexity" evidence="1">
    <location>
        <begin position="11"/>
        <end position="27"/>
    </location>
</feature>
<reference evidence="2 4" key="1">
    <citation type="submission" date="2017-11" db="EMBL/GenBank/DDBJ databases">
        <title>The genome of Rhizophagus clarus HR1 reveals common genetic basis of auxotrophy among arbuscular mycorrhizal fungi.</title>
        <authorList>
            <person name="Kobayashi Y."/>
        </authorList>
    </citation>
    <scope>NUCLEOTIDE SEQUENCE [LARGE SCALE GENOMIC DNA]</scope>
    <source>
        <strain evidence="2 4">HR1</strain>
    </source>
</reference>
<dbReference type="EMBL" id="BEXD01000044">
    <property type="protein sequence ID" value="GBB83676.1"/>
    <property type="molecule type" value="Genomic_DNA"/>
</dbReference>
<evidence type="ECO:0000256" key="1">
    <source>
        <dbReference type="SAM" id="MobiDB-lite"/>
    </source>
</evidence>
<dbReference type="EMBL" id="BLAL01000255">
    <property type="protein sequence ID" value="GES97037.1"/>
    <property type="molecule type" value="Genomic_DNA"/>
</dbReference>
<comment type="caution">
    <text evidence="2">The sequence shown here is derived from an EMBL/GenBank/DDBJ whole genome shotgun (WGS) entry which is preliminary data.</text>
</comment>
<feature type="region of interest" description="Disordered" evidence="1">
    <location>
        <begin position="1"/>
        <end position="67"/>
    </location>
</feature>
<keyword evidence="4" id="KW-1185">Reference proteome</keyword>
<evidence type="ECO:0000313" key="3">
    <source>
        <dbReference type="EMBL" id="GES97037.1"/>
    </source>
</evidence>
<evidence type="ECO:0000313" key="4">
    <source>
        <dbReference type="Proteomes" id="UP000247702"/>
    </source>
</evidence>
<proteinExistence type="predicted"/>